<keyword evidence="7" id="KW-1185">Reference proteome</keyword>
<comment type="similarity">
    <text evidence="1 5">Belongs to the 5-formyltetrahydrofolate cyclo-ligase family.</text>
</comment>
<dbReference type="RefSeq" id="WP_104372789.1">
    <property type="nucleotide sequence ID" value="NZ_BFAV01000141.1"/>
</dbReference>
<comment type="cofactor">
    <cofactor evidence="5">
        <name>Mg(2+)</name>
        <dbReference type="ChEBI" id="CHEBI:18420"/>
    </cofactor>
</comment>
<dbReference type="Gene3D" id="3.40.50.10420">
    <property type="entry name" value="NagB/RpiA/CoA transferase-like"/>
    <property type="match status" value="1"/>
</dbReference>
<dbReference type="GO" id="GO:0030272">
    <property type="term" value="F:5-formyltetrahydrofolate cyclo-ligase activity"/>
    <property type="evidence" value="ECO:0007669"/>
    <property type="project" value="UniProtKB-EC"/>
</dbReference>
<keyword evidence="3 4" id="KW-0067">ATP-binding</keyword>
<reference evidence="7" key="1">
    <citation type="submission" date="2018-02" db="EMBL/GenBank/DDBJ databases">
        <title>Genome sequence of Desulfocucumis palustris strain NAW-5.</title>
        <authorList>
            <person name="Watanabe M."/>
            <person name="Kojima H."/>
            <person name="Fukui M."/>
        </authorList>
    </citation>
    <scope>NUCLEOTIDE SEQUENCE [LARGE SCALE GENOMIC DNA]</scope>
    <source>
        <strain evidence="7">NAW-5</strain>
    </source>
</reference>
<protein>
    <recommendedName>
        <fullName evidence="5">5-formyltetrahydrofolate cyclo-ligase</fullName>
        <ecNumber evidence="5">6.3.3.2</ecNumber>
    </recommendedName>
</protein>
<evidence type="ECO:0000256" key="2">
    <source>
        <dbReference type="ARBA" id="ARBA00022741"/>
    </source>
</evidence>
<dbReference type="GO" id="GO:0046872">
    <property type="term" value="F:metal ion binding"/>
    <property type="evidence" value="ECO:0007669"/>
    <property type="project" value="UniProtKB-KW"/>
</dbReference>
<dbReference type="EMBL" id="BFAV01000141">
    <property type="protein sequence ID" value="GBF34563.1"/>
    <property type="molecule type" value="Genomic_DNA"/>
</dbReference>
<dbReference type="AlphaFoldDB" id="A0A2L2XFS5"/>
<comment type="catalytic activity">
    <reaction evidence="5">
        <text>(6S)-5-formyl-5,6,7,8-tetrahydrofolate + ATP = (6R)-5,10-methenyltetrahydrofolate + ADP + phosphate</text>
        <dbReference type="Rhea" id="RHEA:10488"/>
        <dbReference type="ChEBI" id="CHEBI:30616"/>
        <dbReference type="ChEBI" id="CHEBI:43474"/>
        <dbReference type="ChEBI" id="CHEBI:57455"/>
        <dbReference type="ChEBI" id="CHEBI:57457"/>
        <dbReference type="ChEBI" id="CHEBI:456216"/>
        <dbReference type="EC" id="6.3.3.2"/>
    </reaction>
</comment>
<dbReference type="PANTHER" id="PTHR23407">
    <property type="entry name" value="ATPASE INHIBITOR/5-FORMYLTETRAHYDROFOLATE CYCLO-LIGASE"/>
    <property type="match status" value="1"/>
</dbReference>
<sequence length="189" mass="21061">MTKGELRKDVLKRRAAMIPEEVAEKSSTIVNKLISLEEWRRAGTIMAYVDFRNEVRMGELIRHCLAVGKRIAVPITDIAGKVLTPSEILHYPEDLVPGAWGILEPAPGCVRPLEPGELDMVVVPGVAFDLNGDRLGYGGGFYDRFLPRTKPGTVFLAPAFELQIMENVYPGPHDCPVHILVTEQRVLRF</sequence>
<evidence type="ECO:0000256" key="3">
    <source>
        <dbReference type="ARBA" id="ARBA00022840"/>
    </source>
</evidence>
<dbReference type="PIRSF" id="PIRSF006806">
    <property type="entry name" value="FTHF_cligase"/>
    <property type="match status" value="1"/>
</dbReference>
<dbReference type="Proteomes" id="UP000239549">
    <property type="component" value="Unassembled WGS sequence"/>
</dbReference>
<evidence type="ECO:0000256" key="4">
    <source>
        <dbReference type="PIRSR" id="PIRSR006806-1"/>
    </source>
</evidence>
<dbReference type="SUPFAM" id="SSF100950">
    <property type="entry name" value="NagB/RpiA/CoA transferase-like"/>
    <property type="match status" value="1"/>
</dbReference>
<keyword evidence="5" id="KW-0479">Metal-binding</keyword>
<keyword evidence="2 4" id="KW-0547">Nucleotide-binding</keyword>
<proteinExistence type="inferred from homology"/>
<dbReference type="OrthoDB" id="9801938at2"/>
<dbReference type="GO" id="GO:0005524">
    <property type="term" value="F:ATP binding"/>
    <property type="evidence" value="ECO:0007669"/>
    <property type="project" value="UniProtKB-KW"/>
</dbReference>
<dbReference type="InterPro" id="IPR002698">
    <property type="entry name" value="FTHF_cligase"/>
</dbReference>
<name>A0A2L2XFS5_9FIRM</name>
<feature type="binding site" evidence="4">
    <location>
        <position position="54"/>
    </location>
    <ligand>
        <name>substrate</name>
    </ligand>
</feature>
<keyword evidence="5" id="KW-0460">Magnesium</keyword>
<evidence type="ECO:0000313" key="6">
    <source>
        <dbReference type="EMBL" id="GBF34563.1"/>
    </source>
</evidence>
<feature type="binding site" evidence="4">
    <location>
        <begin position="3"/>
        <end position="7"/>
    </location>
    <ligand>
        <name>ATP</name>
        <dbReference type="ChEBI" id="CHEBI:30616"/>
    </ligand>
</feature>
<keyword evidence="6" id="KW-0436">Ligase</keyword>
<evidence type="ECO:0000313" key="7">
    <source>
        <dbReference type="Proteomes" id="UP000239549"/>
    </source>
</evidence>
<dbReference type="Pfam" id="PF01812">
    <property type="entry name" value="5-FTHF_cyc-lig"/>
    <property type="match status" value="1"/>
</dbReference>
<dbReference type="GO" id="GO:0035999">
    <property type="term" value="P:tetrahydrofolate interconversion"/>
    <property type="evidence" value="ECO:0007669"/>
    <property type="project" value="TreeGrafter"/>
</dbReference>
<comment type="caution">
    <text evidence="6">The sequence shown here is derived from an EMBL/GenBank/DDBJ whole genome shotgun (WGS) entry which is preliminary data.</text>
</comment>
<accession>A0A2L2XFS5</accession>
<dbReference type="InterPro" id="IPR037171">
    <property type="entry name" value="NagB/RpiA_transferase-like"/>
</dbReference>
<organism evidence="6 7">
    <name type="scientific">Desulfocucumis palustris</name>
    <dbReference type="NCBI Taxonomy" id="1898651"/>
    <lineage>
        <taxon>Bacteria</taxon>
        <taxon>Bacillati</taxon>
        <taxon>Bacillota</taxon>
        <taxon>Clostridia</taxon>
        <taxon>Eubacteriales</taxon>
        <taxon>Desulfocucumaceae</taxon>
        <taxon>Desulfocucumis</taxon>
    </lineage>
</organism>
<evidence type="ECO:0000256" key="1">
    <source>
        <dbReference type="ARBA" id="ARBA00010638"/>
    </source>
</evidence>
<dbReference type="EC" id="6.3.3.2" evidence="5"/>
<feature type="binding site" evidence="4">
    <location>
        <begin position="134"/>
        <end position="142"/>
    </location>
    <ligand>
        <name>ATP</name>
        <dbReference type="ChEBI" id="CHEBI:30616"/>
    </ligand>
</feature>
<evidence type="ECO:0000256" key="5">
    <source>
        <dbReference type="RuleBase" id="RU361279"/>
    </source>
</evidence>
<feature type="binding site" evidence="4">
    <location>
        <position position="49"/>
    </location>
    <ligand>
        <name>substrate</name>
    </ligand>
</feature>
<gene>
    <name evidence="6" type="ORF">DCCM_3682</name>
</gene>
<dbReference type="GO" id="GO:0009396">
    <property type="term" value="P:folic acid-containing compound biosynthetic process"/>
    <property type="evidence" value="ECO:0007669"/>
    <property type="project" value="TreeGrafter"/>
</dbReference>
<dbReference type="PANTHER" id="PTHR23407:SF1">
    <property type="entry name" value="5-FORMYLTETRAHYDROFOLATE CYCLO-LIGASE"/>
    <property type="match status" value="1"/>
</dbReference>
<dbReference type="InterPro" id="IPR024185">
    <property type="entry name" value="FTHF_cligase-like_sf"/>
</dbReference>
<dbReference type="NCBIfam" id="TIGR02727">
    <property type="entry name" value="MTHFS_bact"/>
    <property type="match status" value="1"/>
</dbReference>